<evidence type="ECO:0000313" key="5">
    <source>
        <dbReference type="EMBL" id="GAA1592653.1"/>
    </source>
</evidence>
<accession>A0ABP4PVZ8</accession>
<reference evidence="6" key="1">
    <citation type="journal article" date="2019" name="Int. J. Syst. Evol. Microbiol.">
        <title>The Global Catalogue of Microorganisms (GCM) 10K type strain sequencing project: providing services to taxonomists for standard genome sequencing and annotation.</title>
        <authorList>
            <consortium name="The Broad Institute Genomics Platform"/>
            <consortium name="The Broad Institute Genome Sequencing Center for Infectious Disease"/>
            <person name="Wu L."/>
            <person name="Ma J."/>
        </authorList>
    </citation>
    <scope>NUCLEOTIDE SEQUENCE [LARGE SCALE GENOMIC DNA]</scope>
    <source>
        <strain evidence="6">JCM 15572</strain>
    </source>
</reference>
<dbReference type="SUPFAM" id="SSF46894">
    <property type="entry name" value="C-terminal effector domain of the bipartite response regulators"/>
    <property type="match status" value="1"/>
</dbReference>
<dbReference type="InterPro" id="IPR016032">
    <property type="entry name" value="Sig_transdc_resp-reg_C-effctor"/>
</dbReference>
<dbReference type="InterPro" id="IPR036388">
    <property type="entry name" value="WH-like_DNA-bd_sf"/>
</dbReference>
<evidence type="ECO:0000259" key="4">
    <source>
        <dbReference type="PROSITE" id="PS50043"/>
    </source>
</evidence>
<name>A0ABP4PVZ8_9ACTN</name>
<keyword evidence="3" id="KW-0804">Transcription</keyword>
<dbReference type="SUPFAM" id="SSF48452">
    <property type="entry name" value="TPR-like"/>
    <property type="match status" value="1"/>
</dbReference>
<dbReference type="EMBL" id="BAAAPH010000020">
    <property type="protein sequence ID" value="GAA1592653.1"/>
    <property type="molecule type" value="Genomic_DNA"/>
</dbReference>
<dbReference type="PROSITE" id="PS50043">
    <property type="entry name" value="HTH_LUXR_2"/>
    <property type="match status" value="1"/>
</dbReference>
<dbReference type="Gene3D" id="1.10.10.10">
    <property type="entry name" value="Winged helix-like DNA-binding domain superfamily/Winged helix DNA-binding domain"/>
    <property type="match status" value="1"/>
</dbReference>
<evidence type="ECO:0000256" key="3">
    <source>
        <dbReference type="ARBA" id="ARBA00023163"/>
    </source>
</evidence>
<comment type="caution">
    <text evidence="5">The sequence shown here is derived from an EMBL/GenBank/DDBJ whole genome shotgun (WGS) entry which is preliminary data.</text>
</comment>
<dbReference type="InterPro" id="IPR000792">
    <property type="entry name" value="Tscrpt_reg_LuxR_C"/>
</dbReference>
<evidence type="ECO:0000256" key="1">
    <source>
        <dbReference type="ARBA" id="ARBA00023015"/>
    </source>
</evidence>
<dbReference type="InterPro" id="IPR011990">
    <property type="entry name" value="TPR-like_helical_dom_sf"/>
</dbReference>
<organism evidence="5 6">
    <name type="scientific">Kribbella hippodromi</name>
    <dbReference type="NCBI Taxonomy" id="434347"/>
    <lineage>
        <taxon>Bacteria</taxon>
        <taxon>Bacillati</taxon>
        <taxon>Actinomycetota</taxon>
        <taxon>Actinomycetes</taxon>
        <taxon>Propionibacteriales</taxon>
        <taxon>Kribbellaceae</taxon>
        <taxon>Kribbella</taxon>
    </lineage>
</organism>
<dbReference type="Proteomes" id="UP001501705">
    <property type="component" value="Unassembled WGS sequence"/>
</dbReference>
<dbReference type="SMART" id="SM00421">
    <property type="entry name" value="HTH_LUXR"/>
    <property type="match status" value="1"/>
</dbReference>
<dbReference type="PANTHER" id="PTHR44688:SF16">
    <property type="entry name" value="DNA-BINDING TRANSCRIPTIONAL ACTIVATOR DEVR_DOSR"/>
    <property type="match status" value="1"/>
</dbReference>
<proteinExistence type="predicted"/>
<feature type="domain" description="HTH luxR-type" evidence="4">
    <location>
        <begin position="469"/>
        <end position="534"/>
    </location>
</feature>
<dbReference type="CDD" id="cd06170">
    <property type="entry name" value="LuxR_C_like"/>
    <property type="match status" value="1"/>
</dbReference>
<evidence type="ECO:0000256" key="2">
    <source>
        <dbReference type="ARBA" id="ARBA00023125"/>
    </source>
</evidence>
<gene>
    <name evidence="5" type="ORF">GCM10009804_56380</name>
</gene>
<keyword evidence="1" id="KW-0805">Transcription regulation</keyword>
<evidence type="ECO:0000313" key="6">
    <source>
        <dbReference type="Proteomes" id="UP001501705"/>
    </source>
</evidence>
<dbReference type="Pfam" id="PF00196">
    <property type="entry name" value="GerE"/>
    <property type="match status" value="1"/>
</dbReference>
<dbReference type="PANTHER" id="PTHR44688">
    <property type="entry name" value="DNA-BINDING TRANSCRIPTIONAL ACTIVATOR DEVR_DOSR"/>
    <property type="match status" value="1"/>
</dbReference>
<protein>
    <recommendedName>
        <fullName evidence="4">HTH luxR-type domain-containing protein</fullName>
    </recommendedName>
</protein>
<dbReference type="PROSITE" id="PS00622">
    <property type="entry name" value="HTH_LUXR_1"/>
    <property type="match status" value="1"/>
</dbReference>
<sequence length="536" mass="58652">MDVGGGRLAPVPVAGLPAELARVAAERDWDALQVLCDQHLLAVEGELAGRLLAVLTQVPDAELRARPRLMLSWTSAYYAATQPDAGELRPYLRHYMELGTRLVESMDLDQETSVATLTTVGVAAMIALRAQGKCAEAEELGQRLTTRAAQLSPLPGADGVWRPGWLPLQRGVTRTLMDDLPTAVEQYRHAYELAAAEPITAATALNAAANLAMIFANLGHGAYARQWLDRMHEVEAPSHRVRHLLTLGGSIAEGWDALDRYDDAAVTRSLDLIGDGTSRVEVWPFVAALGFAHAVYRGDQASALVHLSTLRLSHAPELAELKTALQVLRRAWIDLLIANGHGTRALRLIQEAGAHEPWLTLPTARIRLCKGEYESVRALASRLSWGTVTSHRDLRQLLLLKAIAALRMGDRNEAREAADLAGRLRTPDEVLSLAALSRADRADLFEIKDFPLTDEARERLEKAREVFPDRLNLVELTTREHAVLSQLDAGGSTPEIAGKLVVSVNTVRTQVKSVYRKLGASSREDALMRAYELGLL</sequence>
<dbReference type="PRINTS" id="PR00038">
    <property type="entry name" value="HTHLUXR"/>
</dbReference>
<keyword evidence="2" id="KW-0238">DNA-binding</keyword>
<keyword evidence="6" id="KW-1185">Reference proteome</keyword>